<protein>
    <submittedName>
        <fullName evidence="1">Uncharacterized protein</fullName>
    </submittedName>
</protein>
<comment type="caution">
    <text evidence="1">The sequence shown here is derived from an EMBL/GenBank/DDBJ whole genome shotgun (WGS) entry which is preliminary data.</text>
</comment>
<dbReference type="Gene3D" id="2.70.70.10">
    <property type="entry name" value="Glucose Permease (Domain IIA)"/>
    <property type="match status" value="1"/>
</dbReference>
<dbReference type="Proteomes" id="UP000477543">
    <property type="component" value="Unassembled WGS sequence"/>
</dbReference>
<organism evidence="1 2">
    <name type="scientific">Glutamicibacter soli</name>
    <dbReference type="NCBI Taxonomy" id="453836"/>
    <lineage>
        <taxon>Bacteria</taxon>
        <taxon>Bacillati</taxon>
        <taxon>Actinomycetota</taxon>
        <taxon>Actinomycetes</taxon>
        <taxon>Micrococcales</taxon>
        <taxon>Micrococcaceae</taxon>
        <taxon>Glutamicibacter</taxon>
    </lineage>
</organism>
<proteinExistence type="predicted"/>
<name>A0A6L9G7W6_9MICC</name>
<evidence type="ECO:0000313" key="1">
    <source>
        <dbReference type="EMBL" id="NAZ18192.1"/>
    </source>
</evidence>
<dbReference type="AlphaFoldDB" id="A0A6L9G7W6"/>
<feature type="non-terminal residue" evidence="1">
    <location>
        <position position="1"/>
    </location>
</feature>
<dbReference type="InterPro" id="IPR011055">
    <property type="entry name" value="Dup_hybrid_motif"/>
</dbReference>
<feature type="non-terminal residue" evidence="1">
    <location>
        <position position="99"/>
    </location>
</feature>
<sequence length="99" mass="9849">REDGQGFRCHAPGARVVQAGGGGMVMTLPVTGTIRRKFGAEMAGQKGAGTLPGIEFAAARGAPVIAAAAGQLRSIEGDPAAGFNLVLDHGGGLSTRYSG</sequence>
<dbReference type="CDD" id="cd12797">
    <property type="entry name" value="M23_peptidase"/>
    <property type="match status" value="1"/>
</dbReference>
<evidence type="ECO:0000313" key="2">
    <source>
        <dbReference type="Proteomes" id="UP000477543"/>
    </source>
</evidence>
<dbReference type="SUPFAM" id="SSF51261">
    <property type="entry name" value="Duplicated hybrid motif"/>
    <property type="match status" value="1"/>
</dbReference>
<gene>
    <name evidence="1" type="ORF">GT020_19400</name>
</gene>
<dbReference type="EMBL" id="WYDN01000315">
    <property type="protein sequence ID" value="NAZ18192.1"/>
    <property type="molecule type" value="Genomic_DNA"/>
</dbReference>
<accession>A0A6L9G7W6</accession>
<reference evidence="1 2" key="1">
    <citation type="submission" date="2020-01" db="EMBL/GenBank/DDBJ databases">
        <title>Glutamicibacter soli M275.</title>
        <authorList>
            <person name="Meng X."/>
        </authorList>
    </citation>
    <scope>NUCLEOTIDE SEQUENCE [LARGE SCALE GENOMIC DNA]</scope>
    <source>
        <strain evidence="1 2">M275</strain>
    </source>
</reference>